<feature type="region of interest" description="Disordered" evidence="2">
    <location>
        <begin position="34"/>
        <end position="81"/>
    </location>
</feature>
<protein>
    <recommendedName>
        <fullName evidence="1">Protein Tlp homolog</fullName>
    </recommendedName>
</protein>
<gene>
    <name evidence="1" type="primary">tlp</name>
    <name evidence="3" type="ORF">SAMN02745168_1123</name>
</gene>
<dbReference type="InterPro" id="IPR017524">
    <property type="entry name" value="SASP_thioredoxin-like"/>
</dbReference>
<reference evidence="3 4" key="1">
    <citation type="submission" date="2017-04" db="EMBL/GenBank/DDBJ databases">
        <authorList>
            <person name="Afonso C.L."/>
            <person name="Miller P.J."/>
            <person name="Scott M.A."/>
            <person name="Spackman E."/>
            <person name="Goraichik I."/>
            <person name="Dimitrov K.M."/>
            <person name="Suarez D.L."/>
            <person name="Swayne D.E."/>
        </authorList>
    </citation>
    <scope>NUCLEOTIDE SEQUENCE [LARGE SCALE GENOMIC DNA]</scope>
    <source>
        <strain evidence="3 4">DSM 12816</strain>
    </source>
</reference>
<evidence type="ECO:0000313" key="3">
    <source>
        <dbReference type="EMBL" id="SMC48015.1"/>
    </source>
</evidence>
<comment type="similarity">
    <text evidence="1">Belongs to the Tlp family.</text>
</comment>
<dbReference type="STRING" id="1122930.SAMN02745168_1123"/>
<feature type="compositionally biased region" description="Basic and acidic residues" evidence="2">
    <location>
        <begin position="1"/>
        <end position="16"/>
    </location>
</feature>
<evidence type="ECO:0000256" key="2">
    <source>
        <dbReference type="SAM" id="MobiDB-lite"/>
    </source>
</evidence>
<dbReference type="OrthoDB" id="1799076at2"/>
<feature type="region of interest" description="Disordered" evidence="2">
    <location>
        <begin position="1"/>
        <end position="21"/>
    </location>
</feature>
<organism evidence="3 4">
    <name type="scientific">Papillibacter cinnamivorans DSM 12816</name>
    <dbReference type="NCBI Taxonomy" id="1122930"/>
    <lineage>
        <taxon>Bacteria</taxon>
        <taxon>Bacillati</taxon>
        <taxon>Bacillota</taxon>
        <taxon>Clostridia</taxon>
        <taxon>Eubacteriales</taxon>
        <taxon>Oscillospiraceae</taxon>
        <taxon>Papillibacter</taxon>
    </lineage>
</organism>
<dbReference type="RefSeq" id="WP_084233754.1">
    <property type="nucleotide sequence ID" value="NZ_FWXW01000002.1"/>
</dbReference>
<sequence length="81" mass="9749">MKHNPDDRRDNAERIQKNIGATLRKMEAADELMAKTHDEKKERELREKNERREEALRGMRREIKEEAEYSRRQGKDPSGRE</sequence>
<keyword evidence="4" id="KW-1185">Reference proteome</keyword>
<dbReference type="HAMAP" id="MF_01506">
    <property type="entry name" value="Tlp"/>
    <property type="match status" value="1"/>
</dbReference>
<name>A0A1W1ZHK0_9FIRM</name>
<evidence type="ECO:0000313" key="4">
    <source>
        <dbReference type="Proteomes" id="UP000192790"/>
    </source>
</evidence>
<proteinExistence type="inferred from homology"/>
<dbReference type="EMBL" id="FWXW01000002">
    <property type="protein sequence ID" value="SMC48015.1"/>
    <property type="molecule type" value="Genomic_DNA"/>
</dbReference>
<dbReference type="Proteomes" id="UP000192790">
    <property type="component" value="Unassembled WGS sequence"/>
</dbReference>
<dbReference type="Pfam" id="PF19824">
    <property type="entry name" value="Tlp"/>
    <property type="match status" value="1"/>
</dbReference>
<accession>A0A1W1ZHK0</accession>
<dbReference type="AlphaFoldDB" id="A0A1W1ZHK0"/>
<evidence type="ECO:0000256" key="1">
    <source>
        <dbReference type="HAMAP-Rule" id="MF_01506"/>
    </source>
</evidence>